<organism evidence="2 3">
    <name type="scientific">Pseudomonas costantinii</name>
    <dbReference type="NCBI Taxonomy" id="168469"/>
    <lineage>
        <taxon>Bacteria</taxon>
        <taxon>Pseudomonadati</taxon>
        <taxon>Pseudomonadota</taxon>
        <taxon>Gammaproteobacteria</taxon>
        <taxon>Pseudomonadales</taxon>
        <taxon>Pseudomonadaceae</taxon>
        <taxon>Pseudomonas</taxon>
    </lineage>
</organism>
<dbReference type="AlphaFoldDB" id="A0A1S2UE29"/>
<evidence type="ECO:0000313" key="2">
    <source>
        <dbReference type="EMBL" id="OIN44489.1"/>
    </source>
</evidence>
<sequence>MVNITNPAKRDSVLRNTDVAEVWGVGRKMKLHLDALGIKSAMDLAKADPWTLRKKFSVVIEKTARELAGTSSHTRQRTAPARPRRGAQRMLNELSLSPMPATKG</sequence>
<comment type="caution">
    <text evidence="2">The sequence shown here is derived from an EMBL/GenBank/DDBJ whole genome shotgun (WGS) entry which is preliminary data.</text>
</comment>
<protein>
    <recommendedName>
        <fullName evidence="4">DNA polymerase V subunit UmuC</fullName>
    </recommendedName>
</protein>
<dbReference type="SUPFAM" id="SSF56672">
    <property type="entry name" value="DNA/RNA polymerases"/>
    <property type="match status" value="1"/>
</dbReference>
<dbReference type="Gene3D" id="1.10.150.20">
    <property type="entry name" value="5' to 3' exonuclease, C-terminal subdomain"/>
    <property type="match status" value="1"/>
</dbReference>
<gene>
    <name evidence="2" type="ORF">BFL40_29820</name>
</gene>
<reference evidence="2 3" key="1">
    <citation type="submission" date="2016-08" db="EMBL/GenBank/DDBJ databases">
        <title>Draft genome sequence of Pseudomonas costantinii LMG 22119, type strain isolated from cultivated mushroom (Agaricus bisporus) sporophores.</title>
        <authorList>
            <person name="Tambong J.T."/>
        </authorList>
    </citation>
    <scope>NUCLEOTIDE SEQUENCE [LARGE SCALE GENOMIC DNA]</scope>
    <source>
        <strain evidence="2 3">LMG 22119</strain>
    </source>
</reference>
<accession>A0A1S2UE29</accession>
<evidence type="ECO:0008006" key="4">
    <source>
        <dbReference type="Google" id="ProtNLM"/>
    </source>
</evidence>
<dbReference type="Proteomes" id="UP000181661">
    <property type="component" value="Unassembled WGS sequence"/>
</dbReference>
<dbReference type="EMBL" id="MDDR01000061">
    <property type="protein sequence ID" value="OIN44489.1"/>
    <property type="molecule type" value="Genomic_DNA"/>
</dbReference>
<evidence type="ECO:0000313" key="3">
    <source>
        <dbReference type="Proteomes" id="UP000181661"/>
    </source>
</evidence>
<proteinExistence type="predicted"/>
<feature type="region of interest" description="Disordered" evidence="1">
    <location>
        <begin position="67"/>
        <end position="104"/>
    </location>
</feature>
<evidence type="ECO:0000256" key="1">
    <source>
        <dbReference type="SAM" id="MobiDB-lite"/>
    </source>
</evidence>
<name>A0A1S2UE29_9PSED</name>
<dbReference type="InterPro" id="IPR043502">
    <property type="entry name" value="DNA/RNA_pol_sf"/>
</dbReference>